<reference evidence="8 9" key="1">
    <citation type="submission" date="2023-02" db="EMBL/GenBank/DDBJ databases">
        <title>Genome sequence of Lacticaseibacillus sp. KACC 23028.</title>
        <authorList>
            <person name="Kim S."/>
            <person name="Heo J."/>
            <person name="Kwon S.-W."/>
        </authorList>
    </citation>
    <scope>NUCLEOTIDE SEQUENCE [LARGE SCALE GENOMIC DNA]</scope>
    <source>
        <strain evidence="8 9">KACC 23028</strain>
    </source>
</reference>
<dbReference type="EMBL" id="CP117884">
    <property type="protein sequence ID" value="WDF82103.1"/>
    <property type="molecule type" value="Genomic_DNA"/>
</dbReference>
<keyword evidence="2 6" id="KW-0812">Transmembrane</keyword>
<dbReference type="InterPro" id="IPR050932">
    <property type="entry name" value="TM2D1-3-like"/>
</dbReference>
<comment type="subcellular location">
    <subcellularLocation>
        <location evidence="1">Membrane</location>
        <topology evidence="1">Multi-pass membrane protein</topology>
    </subcellularLocation>
</comment>
<feature type="transmembrane region" description="Helical" evidence="6">
    <location>
        <begin position="77"/>
        <end position="97"/>
    </location>
</feature>
<keyword evidence="3 6" id="KW-1133">Transmembrane helix</keyword>
<evidence type="ECO:0000313" key="9">
    <source>
        <dbReference type="Proteomes" id="UP001220377"/>
    </source>
</evidence>
<dbReference type="Proteomes" id="UP001220377">
    <property type="component" value="Chromosome"/>
</dbReference>
<feature type="compositionally biased region" description="Acidic residues" evidence="5">
    <location>
        <begin position="139"/>
        <end position="148"/>
    </location>
</feature>
<evidence type="ECO:0000256" key="5">
    <source>
        <dbReference type="SAM" id="MobiDB-lite"/>
    </source>
</evidence>
<feature type="transmembrane region" description="Helical" evidence="6">
    <location>
        <begin position="46"/>
        <end position="65"/>
    </location>
</feature>
<dbReference type="InterPro" id="IPR007829">
    <property type="entry name" value="TM2"/>
</dbReference>
<protein>
    <submittedName>
        <fullName evidence="8">TM2 domain-containing protein</fullName>
    </submittedName>
</protein>
<evidence type="ECO:0000256" key="4">
    <source>
        <dbReference type="ARBA" id="ARBA00023136"/>
    </source>
</evidence>
<feature type="region of interest" description="Disordered" evidence="5">
    <location>
        <begin position="118"/>
        <end position="148"/>
    </location>
</feature>
<feature type="domain" description="TM2" evidence="7">
    <location>
        <begin position="43"/>
        <end position="94"/>
    </location>
</feature>
<keyword evidence="4 6" id="KW-0472">Membrane</keyword>
<organism evidence="8 9">
    <name type="scientific">Lacticaseibacillus pabuli</name>
    <dbReference type="NCBI Taxonomy" id="3025672"/>
    <lineage>
        <taxon>Bacteria</taxon>
        <taxon>Bacillati</taxon>
        <taxon>Bacillota</taxon>
        <taxon>Bacilli</taxon>
        <taxon>Lactobacillales</taxon>
        <taxon>Lactobacillaceae</taxon>
        <taxon>Lacticaseibacillus</taxon>
    </lineage>
</organism>
<accession>A0ABY7WRU6</accession>
<evidence type="ECO:0000256" key="2">
    <source>
        <dbReference type="ARBA" id="ARBA00022692"/>
    </source>
</evidence>
<proteinExistence type="predicted"/>
<sequence length="148" mass="16681">MNTDDFLRMNANKFPALQMGELRAQLATSDSRDTYPVMSTEYRDPYLALILSFFFGVFGVDRFYVGDIGVGFGKLALTVLGGIGGVIWWFVDLFLIVNRTRQRNYELAESYLRYARPATDDGAKSADTATADTDQPDTHDDESDFDDF</sequence>
<evidence type="ECO:0000259" key="7">
    <source>
        <dbReference type="Pfam" id="PF05154"/>
    </source>
</evidence>
<dbReference type="RefSeq" id="WP_274259348.1">
    <property type="nucleotide sequence ID" value="NZ_CP117884.1"/>
</dbReference>
<evidence type="ECO:0000256" key="3">
    <source>
        <dbReference type="ARBA" id="ARBA00022989"/>
    </source>
</evidence>
<dbReference type="PANTHER" id="PTHR21016">
    <property type="entry name" value="BETA-AMYLOID BINDING PROTEIN-RELATED"/>
    <property type="match status" value="1"/>
</dbReference>
<evidence type="ECO:0000256" key="1">
    <source>
        <dbReference type="ARBA" id="ARBA00004141"/>
    </source>
</evidence>
<evidence type="ECO:0000256" key="6">
    <source>
        <dbReference type="SAM" id="Phobius"/>
    </source>
</evidence>
<keyword evidence="9" id="KW-1185">Reference proteome</keyword>
<evidence type="ECO:0000313" key="8">
    <source>
        <dbReference type="EMBL" id="WDF82103.1"/>
    </source>
</evidence>
<name>A0ABY7WRU6_9LACO</name>
<dbReference type="PANTHER" id="PTHR21016:SF25">
    <property type="entry name" value="TM2 DOMAIN-CONTAINING PROTEIN DDB_G0277895-RELATED"/>
    <property type="match status" value="1"/>
</dbReference>
<dbReference type="Pfam" id="PF05154">
    <property type="entry name" value="TM2"/>
    <property type="match status" value="1"/>
</dbReference>
<gene>
    <name evidence="8" type="ORF">PQ472_09405</name>
</gene>